<geneLocation type="plasmid" evidence="4">
    <name>pDeide3</name>
</geneLocation>
<feature type="chain" id="PRO_5002908240" evidence="2">
    <location>
        <begin position="21"/>
        <end position="315"/>
    </location>
</feature>
<evidence type="ECO:0000256" key="1">
    <source>
        <dbReference type="ARBA" id="ARBA00006987"/>
    </source>
</evidence>
<dbReference type="KEGG" id="ddr:Deide_3p00490"/>
<dbReference type="CDD" id="cd07012">
    <property type="entry name" value="PBP2_Bug_TTT"/>
    <property type="match status" value="1"/>
</dbReference>
<keyword evidence="2" id="KW-0732">Signal</keyword>
<feature type="signal peptide" evidence="2">
    <location>
        <begin position="1"/>
        <end position="20"/>
    </location>
</feature>
<dbReference type="AlphaFoldDB" id="C1D490"/>
<gene>
    <name evidence="3" type="ordered locus">Deide_3p00490</name>
</gene>
<keyword evidence="4" id="KW-1185">Reference proteome</keyword>
<dbReference type="EMBL" id="CP001117">
    <property type="protein sequence ID" value="ACO47971.1"/>
    <property type="molecule type" value="Genomic_DNA"/>
</dbReference>
<dbReference type="PIRSF" id="PIRSF017082">
    <property type="entry name" value="YflP"/>
    <property type="match status" value="1"/>
</dbReference>
<evidence type="ECO:0000313" key="4">
    <source>
        <dbReference type="Proteomes" id="UP000002208"/>
    </source>
</evidence>
<dbReference type="RefSeq" id="WP_012694844.1">
    <property type="nucleotide sequence ID" value="NC_012528.1"/>
</dbReference>
<comment type="similarity">
    <text evidence="1">Belongs to the UPF0065 (bug) family.</text>
</comment>
<accession>C1D490</accession>
<name>C1D490_DEIDV</name>
<sequence length="315" mass="33509">MTRFSLLAAALLLLPLSASAQPLTGLRIMAPASPGGGWDQTSRAIQSALHDTKLAQSVQVFNVSGAGGTIGLAQFNNAQGDNNLLMAMGLIMVGAIETNKSKATLETVTPIARLTGEYEVLVVPAASPYKNLRQFVAAWKANPRLAIAGGSAGGTDHMLTGLLAEAAGIDPANMNYVAYSGGGESLTALLGNQVAAGVNGYNEMAEHINSGKLRLLGISSKRRIPGIIAPTFREQGLNVEMLNWRGVVAAPGISPERRKQLIATFDKLHASKAWKDTLRQRKWVDMYLSGEKFDTFLTAEQTRARKVLKSIGLVK</sequence>
<evidence type="ECO:0000313" key="3">
    <source>
        <dbReference type="EMBL" id="ACO47971.1"/>
    </source>
</evidence>
<dbReference type="SUPFAM" id="SSF53850">
    <property type="entry name" value="Periplasmic binding protein-like II"/>
    <property type="match status" value="1"/>
</dbReference>
<dbReference type="OrthoDB" id="8880247at2"/>
<evidence type="ECO:0000256" key="2">
    <source>
        <dbReference type="SAM" id="SignalP"/>
    </source>
</evidence>
<reference evidence="3 4" key="1">
    <citation type="journal article" date="2009" name="PLoS Genet.">
        <title>Alliance of proteomics and genomics to unravel the specificities of Sahara bacterium Deinococcus deserti.</title>
        <authorList>
            <person name="de Groot A."/>
            <person name="Dulermo R."/>
            <person name="Ortet P."/>
            <person name="Blanchard L."/>
            <person name="Guerin P."/>
            <person name="Fernandez B."/>
            <person name="Vacherie B."/>
            <person name="Dossat C."/>
            <person name="Jolivet E."/>
            <person name="Siguier P."/>
            <person name="Chandler M."/>
            <person name="Barakat M."/>
            <person name="Dedieu A."/>
            <person name="Barbe V."/>
            <person name="Heulin T."/>
            <person name="Sommer S."/>
            <person name="Achouak W."/>
            <person name="Armengaud J."/>
        </authorList>
    </citation>
    <scope>NUCLEOTIDE SEQUENCE [LARGE SCALE GENOMIC DNA]</scope>
    <source>
        <strain evidence="4">DSM 17065 / CIP 109153 / LMG 22923 / VCD115</strain>
        <plasmid evidence="4">pDeide3</plasmid>
    </source>
</reference>
<dbReference type="Gene3D" id="3.40.190.10">
    <property type="entry name" value="Periplasmic binding protein-like II"/>
    <property type="match status" value="1"/>
</dbReference>
<dbReference type="Pfam" id="PF03401">
    <property type="entry name" value="TctC"/>
    <property type="match status" value="1"/>
</dbReference>
<keyword evidence="3" id="KW-0614">Plasmid</keyword>
<dbReference type="PANTHER" id="PTHR42928:SF3">
    <property type="entry name" value="UPF0065 PROTEIN YFLP"/>
    <property type="match status" value="1"/>
</dbReference>
<dbReference type="InterPro" id="IPR042100">
    <property type="entry name" value="Bug_dom1"/>
</dbReference>
<dbReference type="HOGENOM" id="CLU_045683_1_0_0"/>
<dbReference type="InterPro" id="IPR005064">
    <property type="entry name" value="BUG"/>
</dbReference>
<protein>
    <submittedName>
        <fullName evidence="3">Putative Bug family protein</fullName>
    </submittedName>
</protein>
<proteinExistence type="inferred from homology"/>
<dbReference type="Proteomes" id="UP000002208">
    <property type="component" value="Plasmid 3"/>
</dbReference>
<dbReference type="PANTHER" id="PTHR42928">
    <property type="entry name" value="TRICARBOXYLATE-BINDING PROTEIN"/>
    <property type="match status" value="1"/>
</dbReference>
<organism evidence="3 4">
    <name type="scientific">Deinococcus deserti (strain DSM 17065 / CIP 109153 / LMG 22923 / VCD115)</name>
    <dbReference type="NCBI Taxonomy" id="546414"/>
    <lineage>
        <taxon>Bacteria</taxon>
        <taxon>Thermotogati</taxon>
        <taxon>Deinococcota</taxon>
        <taxon>Deinococci</taxon>
        <taxon>Deinococcales</taxon>
        <taxon>Deinococcaceae</taxon>
        <taxon>Deinococcus</taxon>
    </lineage>
</organism>
<dbReference type="Gene3D" id="3.40.190.150">
    <property type="entry name" value="Bordetella uptake gene, domain 1"/>
    <property type="match status" value="1"/>
</dbReference>